<dbReference type="GO" id="GO:0009190">
    <property type="term" value="P:cyclic nucleotide biosynthetic process"/>
    <property type="evidence" value="ECO:0007669"/>
    <property type="project" value="InterPro"/>
</dbReference>
<evidence type="ECO:0000313" key="3">
    <source>
        <dbReference type="EMBL" id="TDQ84089.1"/>
    </source>
</evidence>
<organism evidence="3 4">
    <name type="scientific">Dongia mobilis</name>
    <dbReference type="NCBI Taxonomy" id="578943"/>
    <lineage>
        <taxon>Bacteria</taxon>
        <taxon>Pseudomonadati</taxon>
        <taxon>Pseudomonadota</taxon>
        <taxon>Alphaproteobacteria</taxon>
        <taxon>Rhodospirillales</taxon>
        <taxon>Dongiaceae</taxon>
        <taxon>Dongia</taxon>
    </lineage>
</organism>
<dbReference type="SMART" id="SM00044">
    <property type="entry name" value="CYCc"/>
    <property type="match status" value="1"/>
</dbReference>
<dbReference type="EMBL" id="SNYW01000006">
    <property type="protein sequence ID" value="TDQ84089.1"/>
    <property type="molecule type" value="Genomic_DNA"/>
</dbReference>
<feature type="transmembrane region" description="Helical" evidence="1">
    <location>
        <begin position="38"/>
        <end position="58"/>
    </location>
</feature>
<keyword evidence="1" id="KW-0812">Transmembrane</keyword>
<keyword evidence="1" id="KW-1133">Transmembrane helix</keyword>
<dbReference type="OrthoDB" id="9762462at2"/>
<evidence type="ECO:0000259" key="2">
    <source>
        <dbReference type="PROSITE" id="PS50125"/>
    </source>
</evidence>
<dbReference type="Proteomes" id="UP000295783">
    <property type="component" value="Unassembled WGS sequence"/>
</dbReference>
<dbReference type="CDD" id="cd07302">
    <property type="entry name" value="CHD"/>
    <property type="match status" value="1"/>
</dbReference>
<protein>
    <submittedName>
        <fullName evidence="3">Adenylate cyclase</fullName>
    </submittedName>
</protein>
<dbReference type="InterPro" id="IPR029787">
    <property type="entry name" value="Nucleotide_cyclase"/>
</dbReference>
<comment type="caution">
    <text evidence="3">The sequence shown here is derived from an EMBL/GenBank/DDBJ whole genome shotgun (WGS) entry which is preliminary data.</text>
</comment>
<feature type="transmembrane region" description="Helical" evidence="1">
    <location>
        <begin position="97"/>
        <end position="119"/>
    </location>
</feature>
<accession>A0A4R6WUK4</accession>
<dbReference type="InterPro" id="IPR001054">
    <property type="entry name" value="A/G_cyclase"/>
</dbReference>
<feature type="domain" description="Guanylate cyclase" evidence="2">
    <location>
        <begin position="267"/>
        <end position="399"/>
    </location>
</feature>
<evidence type="ECO:0000256" key="1">
    <source>
        <dbReference type="SAM" id="Phobius"/>
    </source>
</evidence>
<feature type="transmembrane region" description="Helical" evidence="1">
    <location>
        <begin position="125"/>
        <end position="146"/>
    </location>
</feature>
<dbReference type="PANTHER" id="PTHR43081:SF1">
    <property type="entry name" value="ADENYLATE CYCLASE, TERMINAL-DIFFERENTIATION SPECIFIC"/>
    <property type="match status" value="1"/>
</dbReference>
<feature type="transmembrane region" description="Helical" evidence="1">
    <location>
        <begin position="153"/>
        <end position="174"/>
    </location>
</feature>
<dbReference type="PROSITE" id="PS50125">
    <property type="entry name" value="GUANYLATE_CYCLASE_2"/>
    <property type="match status" value="1"/>
</dbReference>
<name>A0A4R6WUK4_9PROT</name>
<dbReference type="AlphaFoldDB" id="A0A4R6WUK4"/>
<dbReference type="InterPro" id="IPR050697">
    <property type="entry name" value="Adenylyl/Guanylyl_Cyclase_3/4"/>
</dbReference>
<gene>
    <name evidence="3" type="ORF">A8950_0636</name>
</gene>
<dbReference type="PANTHER" id="PTHR43081">
    <property type="entry name" value="ADENYLATE CYCLASE, TERMINAL-DIFFERENTIATION SPECIFIC-RELATED"/>
    <property type="match status" value="1"/>
</dbReference>
<dbReference type="GO" id="GO:0004016">
    <property type="term" value="F:adenylate cyclase activity"/>
    <property type="evidence" value="ECO:0007669"/>
    <property type="project" value="UniProtKB-ARBA"/>
</dbReference>
<feature type="transmembrane region" description="Helical" evidence="1">
    <location>
        <begin position="70"/>
        <end position="88"/>
    </location>
</feature>
<evidence type="ECO:0000313" key="4">
    <source>
        <dbReference type="Proteomes" id="UP000295783"/>
    </source>
</evidence>
<dbReference type="Gene3D" id="3.30.70.1230">
    <property type="entry name" value="Nucleotide cyclase"/>
    <property type="match status" value="1"/>
</dbReference>
<dbReference type="SUPFAM" id="SSF55073">
    <property type="entry name" value="Nucleotide cyclase"/>
    <property type="match status" value="1"/>
</dbReference>
<sequence length="452" mass="49550">MVSIWQIAAKSIGVSDQPIALPARVRTALETERQKAELLISWVQAIILAIWTGLYLAAPRAFPEDVMFEPVPWTLGLYAVILGVRLWLSLMNRLSDLLVGLFILFDVSALMVLIWSFHLQYQQPAAFYLKAPTILYIFIFITVRALRFEPRWIIFTGAAGAAGWSVLLVLAILADDSGSGITRDYITYMTSATILLGAEFDKIITIAIVSLILAIALMRARRTMERAVHDHLTVTELSRFVSSDVATTISSAHNEIRPGQAETRLAAALFVDLRGFTDLARQLSPADLMAMLGDYQKRVISIVARHNGQIDKFLGDGIFASFGAARDSGTCAADALVSLEEILLELEDWRRGRLEMGLAAPSISAAAASGEVLFGAVGDNSRLEYTVLGDPVNIASKLEKHTRIEHANGLTDAGTLELAEQQGFKPRLKFETRSGRMVNGVNHPMDIVAIVL</sequence>
<dbReference type="RefSeq" id="WP_133612149.1">
    <property type="nucleotide sequence ID" value="NZ_SNYW01000006.1"/>
</dbReference>
<reference evidence="3 4" key="1">
    <citation type="submission" date="2019-03" db="EMBL/GenBank/DDBJ databases">
        <title>Genomic Encyclopedia of Type Strains, Phase III (KMG-III): the genomes of soil and plant-associated and newly described type strains.</title>
        <authorList>
            <person name="Whitman W."/>
        </authorList>
    </citation>
    <scope>NUCLEOTIDE SEQUENCE [LARGE SCALE GENOMIC DNA]</scope>
    <source>
        <strain evidence="3 4">CGMCC 1.7660</strain>
    </source>
</reference>
<keyword evidence="1" id="KW-0472">Membrane</keyword>
<dbReference type="Pfam" id="PF00211">
    <property type="entry name" value="Guanylate_cyc"/>
    <property type="match status" value="1"/>
</dbReference>
<proteinExistence type="predicted"/>
<keyword evidence="4" id="KW-1185">Reference proteome</keyword>
<dbReference type="GO" id="GO:0035556">
    <property type="term" value="P:intracellular signal transduction"/>
    <property type="evidence" value="ECO:0007669"/>
    <property type="project" value="InterPro"/>
</dbReference>
<feature type="transmembrane region" description="Helical" evidence="1">
    <location>
        <begin position="194"/>
        <end position="217"/>
    </location>
</feature>